<name>E2BP95_HARSA</name>
<feature type="compositionally biased region" description="Basic and acidic residues" evidence="2">
    <location>
        <begin position="4257"/>
        <end position="4267"/>
    </location>
</feature>
<feature type="compositionally biased region" description="Polar residues" evidence="2">
    <location>
        <begin position="6260"/>
        <end position="6271"/>
    </location>
</feature>
<feature type="compositionally biased region" description="Polar residues" evidence="2">
    <location>
        <begin position="4451"/>
        <end position="4463"/>
    </location>
</feature>
<feature type="compositionally biased region" description="Basic and acidic residues" evidence="2">
    <location>
        <begin position="2948"/>
        <end position="2990"/>
    </location>
</feature>
<feature type="compositionally biased region" description="Basic and acidic residues" evidence="2">
    <location>
        <begin position="6207"/>
        <end position="6239"/>
    </location>
</feature>
<dbReference type="GO" id="GO:0005875">
    <property type="term" value="C:microtubule associated complex"/>
    <property type="evidence" value="ECO:0007669"/>
    <property type="project" value="TreeGrafter"/>
</dbReference>
<feature type="compositionally biased region" description="Basic and acidic residues" evidence="2">
    <location>
        <begin position="731"/>
        <end position="747"/>
    </location>
</feature>
<feature type="compositionally biased region" description="Basic and acidic residues" evidence="2">
    <location>
        <begin position="4316"/>
        <end position="4332"/>
    </location>
</feature>
<dbReference type="GO" id="GO:0005874">
    <property type="term" value="C:microtubule"/>
    <property type="evidence" value="ECO:0007669"/>
    <property type="project" value="InterPro"/>
</dbReference>
<feature type="coiled-coil region" evidence="1">
    <location>
        <begin position="1328"/>
        <end position="1380"/>
    </location>
</feature>
<dbReference type="PANTHER" id="PTHR13843">
    <property type="entry name" value="MICROTUBULE-ASSOCIATED PROTEIN"/>
    <property type="match status" value="1"/>
</dbReference>
<dbReference type="GO" id="GO:0008017">
    <property type="term" value="F:microtubule binding"/>
    <property type="evidence" value="ECO:0007669"/>
    <property type="project" value="InterPro"/>
</dbReference>
<feature type="compositionally biased region" description="Basic and acidic residues" evidence="2">
    <location>
        <begin position="3209"/>
        <end position="3223"/>
    </location>
</feature>
<feature type="compositionally biased region" description="Basic and acidic residues" evidence="2">
    <location>
        <begin position="3795"/>
        <end position="3828"/>
    </location>
</feature>
<dbReference type="GO" id="GO:0045202">
    <property type="term" value="C:synapse"/>
    <property type="evidence" value="ECO:0007669"/>
    <property type="project" value="TreeGrafter"/>
</dbReference>
<feature type="region of interest" description="Disordered" evidence="2">
    <location>
        <begin position="2334"/>
        <end position="2360"/>
    </location>
</feature>
<feature type="compositionally biased region" description="Basic and acidic residues" evidence="2">
    <location>
        <begin position="3753"/>
        <end position="3786"/>
    </location>
</feature>
<feature type="compositionally biased region" description="Basic and acidic residues" evidence="2">
    <location>
        <begin position="3921"/>
        <end position="3931"/>
    </location>
</feature>
<feature type="compositionally biased region" description="Basic and acidic residues" evidence="2">
    <location>
        <begin position="592"/>
        <end position="616"/>
    </location>
</feature>
<feature type="compositionally biased region" description="Basic and acidic residues" evidence="2">
    <location>
        <begin position="3854"/>
        <end position="3870"/>
    </location>
</feature>
<feature type="compositionally biased region" description="Polar residues" evidence="2">
    <location>
        <begin position="618"/>
        <end position="631"/>
    </location>
</feature>
<feature type="compositionally biased region" description="Basic and acidic residues" evidence="2">
    <location>
        <begin position="4005"/>
        <end position="4015"/>
    </location>
</feature>
<feature type="compositionally biased region" description="Basic and acidic residues" evidence="2">
    <location>
        <begin position="657"/>
        <end position="677"/>
    </location>
</feature>
<feature type="region of interest" description="Disordered" evidence="2">
    <location>
        <begin position="5818"/>
        <end position="5860"/>
    </location>
</feature>
<feature type="compositionally biased region" description="Basic and acidic residues" evidence="2">
    <location>
        <begin position="2673"/>
        <end position="2697"/>
    </location>
</feature>
<feature type="compositionally biased region" description="Basic and acidic residues" evidence="2">
    <location>
        <begin position="6088"/>
        <end position="6102"/>
    </location>
</feature>
<feature type="compositionally biased region" description="Basic and acidic residues" evidence="2">
    <location>
        <begin position="4498"/>
        <end position="4507"/>
    </location>
</feature>
<dbReference type="GO" id="GO:0005829">
    <property type="term" value="C:cytosol"/>
    <property type="evidence" value="ECO:0007669"/>
    <property type="project" value="TreeGrafter"/>
</dbReference>
<feature type="compositionally biased region" description="Basic and acidic residues" evidence="2">
    <location>
        <begin position="3982"/>
        <end position="3996"/>
    </location>
</feature>
<feature type="region of interest" description="Disordered" evidence="2">
    <location>
        <begin position="969"/>
        <end position="1058"/>
    </location>
</feature>
<feature type="compositionally biased region" description="Basic and acidic residues" evidence="2">
    <location>
        <begin position="3569"/>
        <end position="3585"/>
    </location>
</feature>
<feature type="compositionally biased region" description="Basic and acidic residues" evidence="2">
    <location>
        <begin position="2179"/>
        <end position="2197"/>
    </location>
</feature>
<feature type="compositionally biased region" description="Basic and acidic residues" evidence="2">
    <location>
        <begin position="4400"/>
        <end position="4416"/>
    </location>
</feature>
<feature type="compositionally biased region" description="Basic and acidic residues" evidence="2">
    <location>
        <begin position="4472"/>
        <end position="4491"/>
    </location>
</feature>
<feature type="compositionally biased region" description="Basic and acidic residues" evidence="2">
    <location>
        <begin position="2844"/>
        <end position="2875"/>
    </location>
</feature>
<feature type="compositionally biased region" description="Polar residues" evidence="2">
    <location>
        <begin position="5381"/>
        <end position="5390"/>
    </location>
</feature>
<evidence type="ECO:0000313" key="6">
    <source>
        <dbReference type="Proteomes" id="UP000008237"/>
    </source>
</evidence>
<feature type="compositionally biased region" description="Basic and acidic residues" evidence="2">
    <location>
        <begin position="4232"/>
        <end position="4248"/>
    </location>
</feature>
<feature type="compositionally biased region" description="Basic and acidic residues" evidence="2">
    <location>
        <begin position="995"/>
        <end position="1028"/>
    </location>
</feature>
<reference evidence="5 6" key="1">
    <citation type="journal article" date="2010" name="Science">
        <title>Genomic comparison of the ants Camponotus floridanus and Harpegnathos saltator.</title>
        <authorList>
            <person name="Bonasio R."/>
            <person name="Zhang G."/>
            <person name="Ye C."/>
            <person name="Mutti N.S."/>
            <person name="Fang X."/>
            <person name="Qin N."/>
            <person name="Donahue G."/>
            <person name="Yang P."/>
            <person name="Li Q."/>
            <person name="Li C."/>
            <person name="Zhang P."/>
            <person name="Huang Z."/>
            <person name="Berger S.L."/>
            <person name="Reinberg D."/>
            <person name="Wang J."/>
            <person name="Liebig J."/>
        </authorList>
    </citation>
    <scope>NUCLEOTIDE SEQUENCE [LARGE SCALE GENOMIC DNA]</scope>
    <source>
        <strain evidence="5 6">R22 G/1</strain>
    </source>
</reference>
<feature type="compositionally biased region" description="Low complexity" evidence="2">
    <location>
        <begin position="637"/>
        <end position="656"/>
    </location>
</feature>
<feature type="compositionally biased region" description="Basic and acidic residues" evidence="2">
    <location>
        <begin position="2474"/>
        <end position="2489"/>
    </location>
</feature>
<feature type="compositionally biased region" description="Basic and acidic residues" evidence="2">
    <location>
        <begin position="888"/>
        <end position="942"/>
    </location>
</feature>
<feature type="compositionally biased region" description="Basic and acidic residues" evidence="2">
    <location>
        <begin position="4131"/>
        <end position="4141"/>
    </location>
</feature>
<feature type="compositionally biased region" description="Basic and acidic residues" evidence="2">
    <location>
        <begin position="3646"/>
        <end position="3660"/>
    </location>
</feature>
<feature type="compositionally biased region" description="Basic and acidic residues" evidence="2">
    <location>
        <begin position="4089"/>
        <end position="4099"/>
    </location>
</feature>
<feature type="compositionally biased region" description="Basic and acidic residues" evidence="2">
    <location>
        <begin position="5449"/>
        <end position="5471"/>
    </location>
</feature>
<feature type="region of interest" description="Disordered" evidence="2">
    <location>
        <begin position="6012"/>
        <end position="6102"/>
    </location>
</feature>
<feature type="compositionally biased region" description="Basic and acidic residues" evidence="2">
    <location>
        <begin position="433"/>
        <end position="464"/>
    </location>
</feature>
<feature type="region of interest" description="Disordered" evidence="2">
    <location>
        <begin position="5170"/>
        <end position="5235"/>
    </location>
</feature>
<dbReference type="OMA" id="RCAPLQC"/>
<feature type="compositionally biased region" description="Basic and acidic residues" evidence="2">
    <location>
        <begin position="3896"/>
        <end position="3912"/>
    </location>
</feature>
<feature type="compositionally biased region" description="Basic and acidic residues" evidence="2">
    <location>
        <begin position="3232"/>
        <end position="3242"/>
    </location>
</feature>
<evidence type="ECO:0000256" key="1">
    <source>
        <dbReference type="SAM" id="Coils"/>
    </source>
</evidence>
<proteinExistence type="predicted"/>
<feature type="region of interest" description="Disordered" evidence="2">
    <location>
        <begin position="1491"/>
        <end position="1562"/>
    </location>
</feature>
<feature type="compositionally biased region" description="Basic and acidic residues" evidence="2">
    <location>
        <begin position="479"/>
        <end position="585"/>
    </location>
</feature>
<feature type="compositionally biased region" description="Basic and acidic residues" evidence="2">
    <location>
        <begin position="3045"/>
        <end position="3060"/>
    </location>
</feature>
<feature type="region of interest" description="Disordered" evidence="2">
    <location>
        <begin position="2430"/>
        <end position="4797"/>
    </location>
</feature>
<feature type="compositionally biased region" description="Basic and acidic residues" evidence="2">
    <location>
        <begin position="5422"/>
        <end position="5432"/>
    </location>
</feature>
<feature type="compositionally biased region" description="Polar residues" evidence="2">
    <location>
        <begin position="719"/>
        <end position="730"/>
    </location>
</feature>
<feature type="region of interest" description="Disordered" evidence="2">
    <location>
        <begin position="5872"/>
        <end position="5943"/>
    </location>
</feature>
<feature type="region of interest" description="Disordered" evidence="2">
    <location>
        <begin position="808"/>
        <end position="942"/>
    </location>
</feature>
<evidence type="ECO:0000259" key="4">
    <source>
        <dbReference type="Pfam" id="PF25281"/>
    </source>
</evidence>
<feature type="compositionally biased region" description="Basic and acidic residues" evidence="2">
    <location>
        <begin position="3388"/>
        <end position="3413"/>
    </location>
</feature>
<feature type="compositionally biased region" description="Basic and acidic residues" evidence="2">
    <location>
        <begin position="3963"/>
        <end position="3973"/>
    </location>
</feature>
<feature type="compositionally biased region" description="Low complexity" evidence="2">
    <location>
        <begin position="4975"/>
        <end position="4987"/>
    </location>
</feature>
<feature type="compositionally biased region" description="Basic and acidic residues" evidence="2">
    <location>
        <begin position="3938"/>
        <end position="3954"/>
    </location>
</feature>
<feature type="compositionally biased region" description="Basic and acidic residues" evidence="2">
    <location>
        <begin position="4022"/>
        <end position="4038"/>
    </location>
</feature>
<keyword evidence="6" id="KW-1185">Reference proteome</keyword>
<feature type="compositionally biased region" description="Basic and acidic residues" evidence="2">
    <location>
        <begin position="3712"/>
        <end position="3721"/>
    </location>
</feature>
<feature type="region of interest" description="Disordered" evidence="2">
    <location>
        <begin position="2393"/>
        <end position="2417"/>
    </location>
</feature>
<feature type="compositionally biased region" description="Polar residues" evidence="2">
    <location>
        <begin position="748"/>
        <end position="757"/>
    </location>
</feature>
<dbReference type="InParanoid" id="E2BP95"/>
<feature type="compositionally biased region" description="Basic and acidic residues" evidence="2">
    <location>
        <begin position="4752"/>
        <end position="4780"/>
    </location>
</feature>
<feature type="region of interest" description="Disordered" evidence="2">
    <location>
        <begin position="1119"/>
        <end position="1164"/>
    </location>
</feature>
<feature type="compositionally biased region" description="Basic and acidic residues" evidence="2">
    <location>
        <begin position="4591"/>
        <end position="4605"/>
    </location>
</feature>
<feature type="compositionally biased region" description="Basic and acidic residues" evidence="2">
    <location>
        <begin position="4173"/>
        <end position="4183"/>
    </location>
</feature>
<feature type="compositionally biased region" description="Basic and acidic residues" evidence="2">
    <location>
        <begin position="2368"/>
        <end position="2381"/>
    </location>
</feature>
<feature type="compositionally biased region" description="Basic and acidic residues" evidence="2">
    <location>
        <begin position="2545"/>
        <end position="2608"/>
    </location>
</feature>
<dbReference type="Pfam" id="PF25281">
    <property type="entry name" value="MBL_MAP1B"/>
    <property type="match status" value="1"/>
</dbReference>
<dbReference type="GO" id="GO:0007409">
    <property type="term" value="P:axonogenesis"/>
    <property type="evidence" value="ECO:0007669"/>
    <property type="project" value="TreeGrafter"/>
</dbReference>
<feature type="compositionally biased region" description="Basic and acidic residues" evidence="2">
    <location>
        <begin position="3317"/>
        <end position="3332"/>
    </location>
</feature>
<feature type="compositionally biased region" description="Basic and acidic residues" evidence="2">
    <location>
        <begin position="2643"/>
        <end position="2666"/>
    </location>
</feature>
<dbReference type="Proteomes" id="UP000008237">
    <property type="component" value="Unassembled WGS sequence"/>
</dbReference>
<dbReference type="GO" id="GO:0016358">
    <property type="term" value="P:dendrite development"/>
    <property type="evidence" value="ECO:0007669"/>
    <property type="project" value="TreeGrafter"/>
</dbReference>
<feature type="compositionally biased region" description="Basic and acidic residues" evidence="2">
    <location>
        <begin position="4047"/>
        <end position="4057"/>
    </location>
</feature>
<feature type="compositionally biased region" description="Basic and acidic residues" evidence="2">
    <location>
        <begin position="2152"/>
        <end position="2172"/>
    </location>
</feature>
<dbReference type="STRING" id="610380.E2BP95"/>
<feature type="compositionally biased region" description="Basic and acidic residues" evidence="2">
    <location>
        <begin position="4664"/>
        <end position="4682"/>
    </location>
</feature>
<dbReference type="Pfam" id="PF23415">
    <property type="entry name" value="MAPB1_N"/>
    <property type="match status" value="1"/>
</dbReference>
<feature type="compositionally biased region" description="Basic and acidic residues" evidence="2">
    <location>
        <begin position="4300"/>
        <end position="4309"/>
    </location>
</feature>
<feature type="compositionally biased region" description="Basic and acidic residues" evidence="2">
    <location>
        <begin position="4721"/>
        <end position="4743"/>
    </location>
</feature>
<dbReference type="InterPro" id="IPR026074">
    <property type="entry name" value="MAP1"/>
</dbReference>
<feature type="compositionally biased region" description="Basic and acidic residues" evidence="2">
    <location>
        <begin position="762"/>
        <end position="776"/>
    </location>
</feature>
<feature type="compositionally biased region" description="Acidic residues" evidence="2">
    <location>
        <begin position="2133"/>
        <end position="2151"/>
    </location>
</feature>
<feature type="compositionally biased region" description="Basic and acidic residues" evidence="2">
    <location>
        <begin position="849"/>
        <end position="861"/>
    </location>
</feature>
<keyword evidence="1" id="KW-0175">Coiled coil</keyword>
<dbReference type="GO" id="GO:0003779">
    <property type="term" value="F:actin binding"/>
    <property type="evidence" value="ECO:0007669"/>
    <property type="project" value="TreeGrafter"/>
</dbReference>
<feature type="compositionally biased region" description="Polar residues" evidence="2">
    <location>
        <begin position="5437"/>
        <end position="5448"/>
    </location>
</feature>
<dbReference type="InterPro" id="IPR057480">
    <property type="entry name" value="MAP1A/B/S-like_MBL"/>
</dbReference>
<feature type="region of interest" description="Disordered" evidence="2">
    <location>
        <begin position="5381"/>
        <end position="5478"/>
    </location>
</feature>
<feature type="compositionally biased region" description="Acidic residues" evidence="2">
    <location>
        <begin position="2200"/>
        <end position="2220"/>
    </location>
</feature>
<feature type="region of interest" description="Disordered" evidence="2">
    <location>
        <begin position="2368"/>
        <end position="2387"/>
    </location>
</feature>
<feature type="compositionally biased region" description="Basic and acidic residues" evidence="2">
    <location>
        <begin position="3176"/>
        <end position="3202"/>
    </location>
</feature>
<feature type="compositionally biased region" description="Basic and acidic residues" evidence="2">
    <location>
        <begin position="2826"/>
        <end position="2837"/>
    </location>
</feature>
<feature type="compositionally biased region" description="Basic and acidic residues" evidence="2">
    <location>
        <begin position="3475"/>
        <end position="3502"/>
    </location>
</feature>
<feature type="compositionally biased region" description="Basic and acidic residues" evidence="2">
    <location>
        <begin position="5835"/>
        <end position="5860"/>
    </location>
</feature>
<feature type="compositionally biased region" description="Low complexity" evidence="2">
    <location>
        <begin position="5199"/>
        <end position="5214"/>
    </location>
</feature>
<feature type="compositionally biased region" description="Basic and acidic residues" evidence="2">
    <location>
        <begin position="2712"/>
        <end position="2760"/>
    </location>
</feature>
<dbReference type="GO" id="GO:0000226">
    <property type="term" value="P:microtubule cytoskeleton organization"/>
    <property type="evidence" value="ECO:0007669"/>
    <property type="project" value="InterPro"/>
</dbReference>
<feature type="compositionally biased region" description="Polar residues" evidence="2">
    <location>
        <begin position="1029"/>
        <end position="1042"/>
    </location>
</feature>
<feature type="compositionally biased region" description="Basic and acidic residues" evidence="2">
    <location>
        <begin position="4383"/>
        <end position="4393"/>
    </location>
</feature>
<feature type="compositionally biased region" description="Basic and acidic residues" evidence="2">
    <location>
        <begin position="4647"/>
        <end position="4656"/>
    </location>
</feature>
<dbReference type="FunCoup" id="E2BP95">
    <property type="interactions" value="5"/>
</dbReference>
<feature type="compositionally biased region" description="Basic and acidic residues" evidence="2">
    <location>
        <begin position="1046"/>
        <end position="1058"/>
    </location>
</feature>
<dbReference type="GO" id="GO:0030425">
    <property type="term" value="C:dendrite"/>
    <property type="evidence" value="ECO:0007669"/>
    <property type="project" value="TreeGrafter"/>
</dbReference>
<feature type="compositionally biased region" description="Basic and acidic residues" evidence="2">
    <location>
        <begin position="1119"/>
        <end position="1144"/>
    </location>
</feature>
<feature type="compositionally biased region" description="Low complexity" evidence="2">
    <location>
        <begin position="4896"/>
        <end position="4909"/>
    </location>
</feature>
<feature type="region of interest" description="Disordered" evidence="2">
    <location>
        <begin position="6289"/>
        <end position="6345"/>
    </location>
</feature>
<dbReference type="EMBL" id="GL449553">
    <property type="protein sequence ID" value="EFN82515.1"/>
    <property type="molecule type" value="Genomic_DNA"/>
</dbReference>
<protein>
    <submittedName>
        <fullName evidence="5">Microtubule-associated protein futsch</fullName>
    </submittedName>
</protein>
<accession>E2BP95</accession>
<dbReference type="PANTHER" id="PTHR13843:SF12">
    <property type="entry name" value="ATPASE F1_V1_A1 COMPLEX ALPHA_BETA SUBUNIT NUCLEOTIDE-BINDING DOMAIN-CONTAINING PROTEIN"/>
    <property type="match status" value="1"/>
</dbReference>
<feature type="compositionally biased region" description="Basic and acidic residues" evidence="2">
    <location>
        <begin position="3606"/>
        <end position="3622"/>
    </location>
</feature>
<feature type="compositionally biased region" description="Basic and acidic residues" evidence="2">
    <location>
        <begin position="2285"/>
        <end position="2294"/>
    </location>
</feature>
<feature type="region of interest" description="Disordered" evidence="2">
    <location>
        <begin position="2132"/>
        <end position="2225"/>
    </location>
</feature>
<feature type="compositionally biased region" description="Basic and acidic residues" evidence="2">
    <location>
        <begin position="2769"/>
        <end position="2802"/>
    </location>
</feature>
<feature type="region of interest" description="Disordered" evidence="2">
    <location>
        <begin position="2021"/>
        <end position="2042"/>
    </location>
</feature>
<feature type="compositionally biased region" description="Basic and acidic residues" evidence="2">
    <location>
        <begin position="3527"/>
        <end position="3543"/>
    </location>
</feature>
<feature type="compositionally biased region" description="Basic and acidic residues" evidence="2">
    <location>
        <begin position="4953"/>
        <end position="4974"/>
    </location>
</feature>
<feature type="domain" description="Microtubule-associated protein 1B/S N-terminal" evidence="3">
    <location>
        <begin position="4"/>
        <end position="142"/>
    </location>
</feature>
<feature type="compositionally biased region" description="Basic and acidic residues" evidence="2">
    <location>
        <begin position="3339"/>
        <end position="3369"/>
    </location>
</feature>
<feature type="compositionally biased region" description="Basic and acidic residues" evidence="2">
    <location>
        <begin position="2439"/>
        <end position="2465"/>
    </location>
</feature>
<dbReference type="InterPro" id="IPR056617">
    <property type="entry name" value="MAP1B/S_N"/>
</dbReference>
<feature type="compositionally biased region" description="Basic and acidic residues" evidence="2">
    <location>
        <begin position="3094"/>
        <end position="3154"/>
    </location>
</feature>
<feature type="compositionally biased region" description="Basic and acidic residues" evidence="2">
    <location>
        <begin position="4543"/>
        <end position="4576"/>
    </location>
</feature>
<feature type="compositionally biased region" description="Basic and acidic residues" evidence="2">
    <location>
        <begin position="4274"/>
        <end position="4290"/>
    </location>
</feature>
<feature type="compositionally biased region" description="Basic and acidic residues" evidence="2">
    <location>
        <begin position="969"/>
        <end position="987"/>
    </location>
</feature>
<feature type="compositionally biased region" description="Acidic residues" evidence="2">
    <location>
        <begin position="2295"/>
        <end position="2305"/>
    </location>
</feature>
<organism evidence="6">
    <name type="scientific">Harpegnathos saltator</name>
    <name type="common">Jerdon's jumping ant</name>
    <dbReference type="NCBI Taxonomy" id="610380"/>
    <lineage>
        <taxon>Eukaryota</taxon>
        <taxon>Metazoa</taxon>
        <taxon>Ecdysozoa</taxon>
        <taxon>Arthropoda</taxon>
        <taxon>Hexapoda</taxon>
        <taxon>Insecta</taxon>
        <taxon>Pterygota</taxon>
        <taxon>Neoptera</taxon>
        <taxon>Endopterygota</taxon>
        <taxon>Hymenoptera</taxon>
        <taxon>Apocrita</taxon>
        <taxon>Aculeata</taxon>
        <taxon>Formicoidea</taxon>
        <taxon>Formicidae</taxon>
        <taxon>Ponerinae</taxon>
        <taxon>Ponerini</taxon>
        <taxon>Harpegnathos</taxon>
    </lineage>
</organism>
<feature type="compositionally biased region" description="Polar residues" evidence="2">
    <location>
        <begin position="2631"/>
        <end position="2641"/>
    </location>
</feature>
<dbReference type="OrthoDB" id="5371837at2759"/>
<feature type="compositionally biased region" description="Basic and acidic residues" evidence="2">
    <location>
        <begin position="4148"/>
        <end position="4164"/>
    </location>
</feature>
<feature type="region of interest" description="Disordered" evidence="2">
    <location>
        <begin position="433"/>
        <end position="776"/>
    </location>
</feature>
<feature type="region of interest" description="Disordered" evidence="2">
    <location>
        <begin position="1180"/>
        <end position="1219"/>
    </location>
</feature>
<feature type="compositionally biased region" description="Basic and acidic residues" evidence="2">
    <location>
        <begin position="3072"/>
        <end position="3084"/>
    </location>
</feature>
<evidence type="ECO:0000256" key="2">
    <source>
        <dbReference type="SAM" id="MobiDB-lite"/>
    </source>
</evidence>
<feature type="compositionally biased region" description="Acidic residues" evidence="2">
    <location>
        <begin position="837"/>
        <end position="848"/>
    </location>
</feature>
<feature type="compositionally biased region" description="Basic and acidic residues" evidence="2">
    <location>
        <begin position="4190"/>
        <end position="4206"/>
    </location>
</feature>
<feature type="compositionally biased region" description="Basic and acidic residues" evidence="2">
    <location>
        <begin position="4106"/>
        <end position="4118"/>
    </location>
</feature>
<sequence length="6462" mass="714065">MGFSGERLIQYATENLVTEVLIHPQTNTLLQCIRNLLASFTKHRHIIHAGYTFGGNGSWILQDGTFSLADFLDAFSEHEVQRVLRAYENSVTVDIHCAGVGDWTTSRLSKETCCRSCRVRVNPDDVLTAGVPAITSFTNYIGQYLVAQTLDQLMEPSDVVGNIRFSHPTLYVFPGGQGDAALFGINGFNMLVDGGFARKACFWDFTRHLDRLDAVLVTRINNSNIGGMFSVLRKKKEMHVYPQIGHFFCNLVERRQSNSPDGDKDIDPLILNLTDIGQEMVLNLRHINLRAHPCYRDPDPINLYHKVGHGTLDMYVLSPSKDSREVREFLAKWHASDSKLFAGSHKKDTNNLTFPIQNLVSICALLVWQPANPEDTITRILFPGSTPQHKIFEGFERLKHLDFLKHPVCSAKTLSPSTSLATLRDKPAKQKLLIEKDSKRISEPRKDKRETSEPKSIKAAEEVPKGTPQSTPIIPTSKLRSETKTKKIAENKKIETEVKETKKIEPDAKESKKIEKELKEVKKEPKKELAKEKAEKDDIKKTDLIKPESEKTAPKEPKELKEPKEAKEPAKPRPEPKKKEPKDGGRAVMKAARGEVKPKPSEKKIKPASMEKKDAMKSSPTTPKKTLNGVATRTEISKAVPKAKPAPKAVPSLPAKSAKEANNRKVVEQKNIEKSGVKDTAAAPMIKVSAKPKPMDRKPISRRAKPVSPSKARMPGSPAKSTRSTPTTSVKSDKDGVIRKVKGDKGTTDSSTVSTPSGIEPEAVKPIDKSLIERSEDISLDSIESKVLADLKEEREVVEEIEAVLQKAERIEETRKDDRFEGDDEITAEATDKKEEDITEEDVTAEIEDVPKKEGSRKESQELTEEDEYLIVEKEEVYTEDSVQSGEGEPKHVLDEAESEKAKILKDVEEKGEKEEPEEKGKDESPEKKAVEKAVEKEEKEVADLTIEHKEQLQAEVKEIIASAAEIVQKAEEKDDSGKKDSEDITKEPSSLSPDKLDSSEKKTTDTDLKPDVDQKEHVLEKMEESQERISTIESGATTTAPTLPEDERIPLDEIKEDIDEKHVIEEVKEKDAPTKLKEEIVTETVPVAAKPEVKVFDVRQAMQSLQRDIVKTPDEVADLPVHEEVDPKLYRMEDFEKGKEEKPSPIPQEVKEPPTPPVKEQKGVFSFFGKVADKFEKGIDKLTKKTKKDTDKDSDEKSSSKSSSPKEAKVQEKTVLEEVDMEKMFPKVGKLTDKPETFEEAKPTVTDVKMAAIKETAAFIQQEIQDARKQSVPDAEEKLPTEKPVEIITKVDIEPAPFRKEKSPTIISPVKPPEDLEIAKEIELLKEEGIEEDAEEVKALLEEASKKFKTVKDSLRDSLESLEEKIKEEEEMAAALHELQPTLTDAVKDTLEGVIEKLEEITHVESLSPDIKEAEKVKFDIPKDEDFEEEYEEEEPVRPFRDVKEAVRDVGEVLAGTAGIEIDDKPKDVIEIVKKVAEVLKEDDFLSHKTLFEEPAKKEEKEISPIPIDRKPSREEISPVPTDRKPSKEEITPLSAEKKPSVPSGKESPEEATEVVEKEPKADLKSIVIPRKVGVTEEIPVHEEVEELIQETEKPLTPYEKPDVVKEEPCVKVAKKEEDVMMPHAKEDTLKDIKGAQKICEEMLKDDEHICKAEIPAEHDVSPQMDVLQAGVETVCVKEVAKRPSFEDKLPESEIEQPVIGFEQKMSPAKAEIVMVTPDSAPTSPKFSTDRMYDEELKVSPPSGIAEEPPKLPDDVKEVLGKEAPVEQIIEELIITKKKKITIEVIEYITVVKRIPRERVIYIIEEIIMKKGLPRESVVDDPEILKLKEPITPEKRMEVEEYIVNEYIVKGKRITIQVVEEISIKKVVPKKIVIEIIEEIIIKRKIVRHMVFDVPDEVLSEIVQEESPEESPEESAEEQVTPKIDITAKRESVVKLPSAPAEPEEPIMLQKQAELEEFVVNEYVAKGKKIDKSTIEEISAKKTVPKRILVEIIEEIIIKKKVPRNTVLEITEEEISAIIARTPEGEEEEEEKEKPEAEVLDEKRKSIAEVPTAETEELVTPQKLAEFEEYVVNEYVAKGDSITVQKLEEICGKLKVPKRIVIEIIEEIIIKRKMPRRVVFNMTEEEVLRIIEEEEEEEEEEKEKEEEEKEEKEKKQSPEPEVPAAEKRKSVVEAASPGEEKKLPAETREDKKKAVPEPEVVEDELPATPEEEEEEEEEKLVDGFVNVPRRISDGKIEVKKKELSPVKAEVSPLAAKEHEKDVIDDFEAVEQEYKVRDLPVTSPEKADEMREKEDTEEEAAEDTTSEVIEADEKFVQETKEKVGKEEPPLVEVVKVTKPIDEKREPEEPETSEVSDIVDTTEKYLDEAKEKTDDIPPKEPIAKIVSPALDKVEKPLTEKADEPKEVKEKEIPKDVISDKRPSIDAVVVSEVPSAQSPIDEMKGIEPAVKDKETDESKVTMKDVKSKPTTPVAEKAPEEVMEATKPETKLADATGFATEPKIDLLEDEKKPKLLETTEIKDKKSPQEEAEEASRRKRSVSQEPEVEAPKAKVEDAELPEKMKGEAEELPKDEAPKAKVEDAELAEKVKIEEAEKSLEDQPSKVDEDTGTVRRMLVTASSEDGREETEICPTGTITFTKTVTPDDSLKDASVKSTPEKDSLLMDKDSLHSGVSTPEKDSISEKSPLDAKDKVTPEDSLEKSPIGTRDSQDLEDSLEKSESRKLKDAEKEIAEPKSPVKDTGEIAKEKSPVEEVAEKLEKLKSPIELAAEQVADKSKSPAEEIKDQLEKPKSPVEEIEEKTDRPKSKSPSPLEETVEKVDGAKPAVEAVAKELKPDERDIPQALDITLDKKTPLETKPEDALKAKSPLEKSPAEEAVEKPMLPIEKILPEAEKEKAAGIPKTPESLRSEDISPAETIFSKSPTDKHDTYFAKTPISEEDATSEEVVAKPAEPMKEPKPIADKDAPVSPAKEKPSSPESKDDKLLDVVPPEKSRSPSVSSEKPDEKDTSSASSEKSEGKESVRSKSPQQAELLAQPEDRSRFPSVASVKAEELKLAEPTEDKVAGKSPSPSAATEKLPEGVTGDKRPSLAESLVGSLDKPRSPSIIEDKADTIEKIGDVKLKSPVEYEKVAEAKPELADAIEQAEKQPEEKEPADRSKSPSVISEKFDDKSLDKPSSVPSDREAEEEKAGEDKPKSPSAIRKETVSEKSPILESEHYEEKGPIDEARSPSAIGDQSDEKREADRSKSPSIATVDKQPDLQDATECYLEKTKSPIFDRPESPKAIDKTEEPHDKDRSPSVASDKSDSKKVSDRSRSPSICIEKVDLKDMDLPIEKARSPSVASVKDDKAEVPKDEPKSPRLLDEDKAGDLKKDSMQPSIDKSRSSSVASTVSEPKEPTLKEKSPVVDDKAEEPLDKSKSPSPVEQKLDAGDKEPREKLPSPSIVEQQPMEETRKSPSPIGEKFEEPAEKTRSPSVSSIVADKDRSKSPSVADEKSDQKDVTELDKSRSPSVVSVSTEQKESDRSKSPSTVGEKPDMKDVVEPAVEKSRSPSVISITGEQKEPTDLSKSPSIAGEKLDLKDAAEAPLDKSRSPSVTGEQKEPTDLSKSPSIAEEKPDLKDLAEPEKSRSPSTASVTGEQKEPAKSPSLPTTKPDEKETDAPAEKSRSPSIISTSSEQKEPIDLSKPPTMAGEKPDDKDTTGPPLEKSKSPSPVSFTGDQKEPADRLKSPSITGEKPDVEGVLEPLLDKSRSPSVVSTTEEPRVSTERSKSPSITEEKPDLKDALKPPLDKSRPRSVVSTTEEPKEPADRPKSPSITEEKPDLKDALEPPLDKSRSPSVVSTTEELKEPADRSKSPSITGEKPDVKDALELSLDKPKSPSVVSTMEEPKELADRSKSPSITGEKPDVKDALELSLDKPKSPSVVSTMEEPKELADRSKSPSITGEKPDLKDALEPPLDKSRSPSVVSATEEPKEPADRSKLPSIAGEKPGLKHALDPLLDKSRSPSVVSTAEEPKEPADRSKLPSIAGEKPDLKDALEPLLDKSRSPSVVSTAEEPKEPADRPKSPSITGEKSYMKDALEPSLDKSRSPSVVSTTEEPKEPTDRSKSPSIAGEKSDLKDALEPLLDKSISPSVVSTAEEPKEPADRSKSPSITGEKPDVKDALEPSLDKSRSPSVVSTTEEPKESTDRSKSPSITGEKPDGKDALELSLDKSRSPSVVSTTEEPKESTDRSKSPSITGEKPDGKDALELSLDKSRSPSVVSTTEEPKESTDRSKSPSITGEKPDGKDALELSLDKSRSPSVVSTTEAPKELADRSKSPSITGEKPDVKDALEPSLDKSRSPSVVSTTEEPKEPADGSKSPSIIGEKPDVKEALEPPLGKSKSPSVISTTEESKEPADRSKSPSIAGEKPDVKDVTEATTEKSRSPSVISVTSEQKEPLERAKSPSIAGEKADLVDVSLEQQVEKPTSVLSVSDDEEKPTDERKSPVSDSKQESVDRSKSPSVTSEKSDDKRSPGDSKSSSIAEDKLDLADVAEQPMDKSKSPSVASIASEPKEPPEKAKSPATDKRDEADRSKSPSEKSEDARSTAAFKPSSVAGDTDDLKDVLEPALDKSRSPSVTSETGGHKEPVEKPVSPTLLHKAEEPLDRSKSPSVASDKSDGKKSAEASKPTSVTEEKPDLKDVMEPPMEKSRSPSVASDRTDATGKPISPTVSDKLEPVDLSKSPSTVSEKSSDEKTSDDRLGGKEHYEDAIDKSPSLVDVKIPEEKDIGEKPLKVFEQLDVRPADDTSQAHKKPPSPSIVLDKMMDDTQELDRIDIDGLPTSDLTDGFGLIDKARSLSIISDKTEPKSPSEASKSPSLADEKLVKDKSRSSSIVSEKLDAGTKIPQPETKGDQSVSPSLEVGQIPKSESAKLSEASSPMDKSPKERSRSQSVFDVEEKSPASRSRTASLFEDKLAEKVLPQEQKDAAKPVATEKDSLDEKDGLKSSPKSKSPITSPEEIQEELRKIREKRFADFEEPEAVQLTKTERLDHEEEDVVQVTAEKKAEIEKYILEEFIIRKRKITLTVIEKLVMTYLVPQFIVMQIIEDIISRRKMPRNSVFDFVDEEEPTKQEKSPETLAPAKVVEIENYIDDEFIAKKKKITPELLEEIIILRGVPRYVIVTIIEELIVRRKIPRDTVIHGDLGSPKSAMKDDSAGGKVSPVGSDGDAKALSASPSLSPELIPSDKSTQDSPARSEPHIDEEILLSEEKRMETEKLLEEEYIKKGRKITEVTLEEIIIKTSLPRYIILEIVEEIILKRKYPRESVTDLEIYQEEESDEDYEKAIYHDRFDRSAAGGEYELSDAKKPPVKYMYSDSDEQQLDKSGYMMGYESQFHKAFVGGMTEMRTTHITTLSGKSTPEYTTHDATPESGVDPGDKTSSKRPRAAQPTTGAPKDEEDGKPGEAMRTFSLTSHVSSSGEISKEVDEKATKLGRRESSDKNESEEPMGLPEDVDVVHKIITREVIVDEPETITKLGKHEISEHDKSESIDGDVIVVKKVIKREMVEVEDEPETVSKGATTSGDVEAADDVIVVKKVVRREIVEEQEPEKMTKVTEQTEHDGDVIVVKKIVKREVIEQEEPEVAGAREVKHPSRGQDEPEAITKIIKREIVEHGEPEVVTKVVKREIIEQDEPEIITKVIKREVIVPDEETSDFKEDSGEFVKTITTKTTKTIVTEELSDSELSQADPSKIYTDPTSGTAYKVVSDDGTADSTTASADVKRIVTTVTTITGPDGKVTTKKDVTESSDTVDSEELLEKLIDSTSADKVGKLATEAKSAEKIVKETIATVTSGTSTPDVRTFYDSGKSTPDSKQEDKPEGAAAKEARLGTEKLEHSVSPLVRDLISDDKSYSGKSSPDMSLPKDIVFSGSTGKSTPEIPMSPLIRDGAAVQPHLSGRSTPDRRSEGRSSTATPEGFRSGEVIRTIITTTKTISDEGEIITTTREVTETTNEKGETVVLAEKTDVKVDERLPSKDAAESAISSIIGSIKSTELQRSGSPGSDDASSEKDRGPVSPPSDHSSVRSKAMTHVWGSSEERHTYSDDEPPSSPLSSTSQVGYSPQTTHRHDPTSDKEEEQKTVEFSAAAMSSSFYGELPALPPQISAMKTFHGETGMQKSSELGSVHSRFMVEKEFAGGYVEKPEAKRYVDEADLDFDKALMEHKEMKEAGGAFSSGIAPRYTNGSLRHETEDAREHPSSSFRDDAKDDAKGDSKKDPLEGWGTPLGLPSPKPPRKFNLKNPSQPSCSSATTSDILNFDVVKDWGEPLRLPSPAPVTNEVSNKGAPGTPKKERKQTRKVQSENIKNKKRSESPGKNEKKMKDSKNKVQPVYMDLAYVPHHGNSYYTSLEFFKRVRARYYVFSGTEPSREVYDALLEAKKTWEDKDLEVTMIPTYDTDTLGYWVADNEEALAANHIDLSPSASRCTINLQDHETSCSAYRLEF</sequence>
<dbReference type="GO" id="GO:0031114">
    <property type="term" value="P:regulation of microtubule depolymerization"/>
    <property type="evidence" value="ECO:0007669"/>
    <property type="project" value="TreeGrafter"/>
</dbReference>
<feature type="compositionally biased region" description="Basic and acidic residues" evidence="2">
    <location>
        <begin position="3837"/>
        <end position="3847"/>
    </location>
</feature>
<feature type="compositionally biased region" description="Basic and acidic residues" evidence="2">
    <location>
        <begin position="2499"/>
        <end position="2525"/>
    </location>
</feature>
<feature type="region of interest" description="Disordered" evidence="2">
    <location>
        <begin position="2275"/>
        <end position="2310"/>
    </location>
</feature>
<evidence type="ECO:0000313" key="5">
    <source>
        <dbReference type="EMBL" id="EFN82515.1"/>
    </source>
</evidence>
<feature type="region of interest" description="Disordered" evidence="2">
    <location>
        <begin position="6188"/>
        <end position="6271"/>
    </location>
</feature>
<feature type="region of interest" description="Disordered" evidence="2">
    <location>
        <begin position="1904"/>
        <end position="1923"/>
    </location>
</feature>
<feature type="compositionally biased region" description="Basic and acidic residues" evidence="2">
    <location>
        <begin position="2997"/>
        <end position="3019"/>
    </location>
</feature>
<gene>
    <name evidence="5" type="ORF">EAI_00221</name>
</gene>
<feature type="domain" description="Microtubule-associated protein 1A/B/S-like MBL-like" evidence="4">
    <location>
        <begin position="151"/>
        <end position="415"/>
    </location>
</feature>
<feature type="compositionally biased region" description="Basic and acidic residues" evidence="2">
    <location>
        <begin position="6329"/>
        <end position="6345"/>
    </location>
</feature>
<feature type="compositionally biased region" description="Basic and acidic residues" evidence="2">
    <location>
        <begin position="4215"/>
        <end position="4225"/>
    </location>
</feature>
<evidence type="ECO:0000259" key="3">
    <source>
        <dbReference type="Pfam" id="PF23415"/>
    </source>
</evidence>
<feature type="compositionally biased region" description="Basic and acidic residues" evidence="2">
    <location>
        <begin position="4066"/>
        <end position="4080"/>
    </location>
</feature>
<feature type="compositionally biased region" description="Basic and acidic residues" evidence="2">
    <location>
        <begin position="5223"/>
        <end position="5235"/>
    </location>
</feature>
<feature type="compositionally biased region" description="Basic and acidic residues" evidence="2">
    <location>
        <begin position="3420"/>
        <end position="3433"/>
    </location>
</feature>
<feature type="compositionally biased region" description="Basic and acidic residues" evidence="2">
    <location>
        <begin position="2033"/>
        <end position="2042"/>
    </location>
</feature>
<feature type="region of interest" description="Disordered" evidence="2">
    <location>
        <begin position="4827"/>
        <end position="4990"/>
    </location>
</feature>
<feature type="compositionally biased region" description="Basic and acidic residues" evidence="2">
    <location>
        <begin position="808"/>
        <end position="819"/>
    </location>
</feature>
<feature type="compositionally biased region" description="Basic and acidic residues" evidence="2">
    <location>
        <begin position="3262"/>
        <end position="3310"/>
    </location>
</feature>
<feature type="compositionally biased region" description="Basic and acidic residues" evidence="2">
    <location>
        <begin position="4426"/>
        <end position="4435"/>
    </location>
</feature>
<feature type="compositionally biased region" description="Basic and acidic residues" evidence="2">
    <location>
        <begin position="1491"/>
        <end position="1541"/>
    </location>
</feature>
<feature type="compositionally biased region" description="Basic and acidic residues" evidence="2">
    <location>
        <begin position="2884"/>
        <end position="2893"/>
    </location>
</feature>
<feature type="compositionally biased region" description="Basic and acidic residues" evidence="2">
    <location>
        <begin position="3456"/>
        <end position="3466"/>
    </location>
</feature>
<feature type="compositionally biased region" description="Basic and acidic residues" evidence="2">
    <location>
        <begin position="4630"/>
        <end position="4640"/>
    </location>
</feature>
<feature type="compositionally biased region" description="Basic and acidic residues" evidence="2">
    <location>
        <begin position="3879"/>
        <end position="3889"/>
    </location>
</feature>
<dbReference type="GO" id="GO:0043025">
    <property type="term" value="C:neuronal cell body"/>
    <property type="evidence" value="ECO:0007669"/>
    <property type="project" value="TreeGrafter"/>
</dbReference>
<feature type="compositionally biased region" description="Acidic residues" evidence="2">
    <location>
        <begin position="1904"/>
        <end position="1918"/>
    </location>
</feature>
<feature type="compositionally biased region" description="Basic and acidic residues" evidence="2">
    <location>
        <begin position="4850"/>
        <end position="4860"/>
    </location>
</feature>